<sequence>MSEIKEVWDMLWDVYDKAKGTPWENVVPVVVIGAVFFLLFKLVVVPLAKGIFNLYNYISKKWFVKKNVYEKLSFMESSDLYYAIKNYIPTRYSRVDPSNNEEPVPEYLTCEGEKEPLLLQHFLKYEYSVKNGGKYYLCLGDCGMGKTTFLINLYYQTLKLHKYKCVFISLQEENCIEQIEAVEDQPKTILLLDALDENENALTDYEKFSTLLERVTHNFYRVIITARTNFFENETKEQISNNKSNISMLDKISSSRKYYIAPFTDEDIKKFLRKRYHYNLKKFKRAWKIVEKNKNLSVRPLLLRFMDELLEEEYSFEYDFQLYEYLFDKWIERERRNINEELGKNLYEECLIMAKKIYSQWQKSGKIGVYLNDIKTDMSFDGIEAIQLKGHALINRTSDGMYKFSHKSYWEFLLAKLAISDFMFADELLIKNFDRATAFLEEMIQYNKTNLDQSSPSFYVGVANYYLKYGKPECAEEQLKMVINSYSENRTLHLYAHIKLAESYWHQIKYESAKKELNMLYSSVFNSEISIKNVDLYSKFAIVFATYCRKYYLIAGQEFLEKIIAFLENNKKVNYNLLKCYNAYSICCVNHKAKQDLMEKMGNIIEKYFKHDQYAKYLYLCAQSWKTQYAREELLNNLKQQVRQYARFMDSYELMINNCDIAVSMYAYYDKQNLFWEYQDTALEYFGDAFDICILIYEDTDYTILNNPYIVILQDKLVLAFSFISVRKLSELVDPILDYAKKFKCIDEMGLFCSQELIREGEQELEDFEKRESCFMLALELTQNNLYKTAEIYLDLYDLYVENDQKELGKQYLEKAYKISGDTLEIYVRPLYCNILRAALKVYRRGIDRDNIIETLLKIIPQIYGTDSRKKHIYETLREELLTIKDQRLKEVCIELLQIEIKFDVMEDLYDICNKGNEKMKFIGYINLIIMKKDSLSLEECNVIEKFFREKEEYIGSDIARNLYDIIKKFKRGGNKGGFIENREYIGNKEIQLSKLEHKEKNWGFFENINISESDINKYSEFDLRKELEKKFDELFGPID</sequence>
<evidence type="ECO:0000313" key="5">
    <source>
        <dbReference type="Proteomes" id="UP000293506"/>
    </source>
</evidence>
<dbReference type="RefSeq" id="WP_118045182.1">
    <property type="nucleotide sequence ID" value="NZ_JAAITD010000023.1"/>
</dbReference>
<evidence type="ECO:0000313" key="2">
    <source>
        <dbReference type="EMBL" id="RHE14069.1"/>
    </source>
</evidence>
<dbReference type="EMBL" id="QSJW01000003">
    <property type="protein sequence ID" value="RHE14069.1"/>
    <property type="molecule type" value="Genomic_DNA"/>
</dbReference>
<dbReference type="EMBL" id="RCXQ01000004">
    <property type="protein sequence ID" value="RYT67362.1"/>
    <property type="molecule type" value="Genomic_DNA"/>
</dbReference>
<keyword evidence="1" id="KW-0812">Transmembrane</keyword>
<name>A0A414IA10_9FIRM</name>
<gene>
    <name evidence="2" type="ORF">DW767_05990</name>
    <name evidence="3" type="ORF">EAI82_05405</name>
</gene>
<protein>
    <submittedName>
        <fullName evidence="2">Uncharacterized protein</fullName>
    </submittedName>
</protein>
<dbReference type="Proteomes" id="UP000284644">
    <property type="component" value="Unassembled WGS sequence"/>
</dbReference>
<feature type="transmembrane region" description="Helical" evidence="1">
    <location>
        <begin position="26"/>
        <end position="48"/>
    </location>
</feature>
<organism evidence="2 4">
    <name type="scientific">Blautia obeum</name>
    <dbReference type="NCBI Taxonomy" id="40520"/>
    <lineage>
        <taxon>Bacteria</taxon>
        <taxon>Bacillati</taxon>
        <taxon>Bacillota</taxon>
        <taxon>Clostridia</taxon>
        <taxon>Lachnospirales</taxon>
        <taxon>Lachnospiraceae</taxon>
        <taxon>Blautia</taxon>
    </lineage>
</organism>
<dbReference type="AlphaFoldDB" id="A0A414IA10"/>
<dbReference type="Proteomes" id="UP000293506">
    <property type="component" value="Unassembled WGS sequence"/>
</dbReference>
<accession>A0A414IA10</accession>
<evidence type="ECO:0000313" key="3">
    <source>
        <dbReference type="EMBL" id="RYT67362.1"/>
    </source>
</evidence>
<dbReference type="InterPro" id="IPR011990">
    <property type="entry name" value="TPR-like_helical_dom_sf"/>
</dbReference>
<dbReference type="SUPFAM" id="SSF48452">
    <property type="entry name" value="TPR-like"/>
    <property type="match status" value="1"/>
</dbReference>
<proteinExistence type="predicted"/>
<keyword evidence="1" id="KW-1133">Transmembrane helix</keyword>
<dbReference type="Gene3D" id="1.25.40.10">
    <property type="entry name" value="Tetratricopeptide repeat domain"/>
    <property type="match status" value="1"/>
</dbReference>
<reference evidence="3 5" key="2">
    <citation type="journal article" date="2019" name="Science, e1252229">
        <title>Invertible promoters mediate bacterial phase variation, antibiotic resistance, and host adaptation in the gut.</title>
        <authorList>
            <person name="Jiang X."/>
            <person name="Hall A.B."/>
            <person name="Arthur T.D."/>
            <person name="Plichta D.R."/>
            <person name="Covington C.T."/>
            <person name="Poyet M."/>
            <person name="Crothers J."/>
            <person name="Moses P.L."/>
            <person name="Tolonen A.C."/>
            <person name="Vlamakis H."/>
            <person name="Alm E.J."/>
            <person name="Xavier R.J."/>
        </authorList>
    </citation>
    <scope>NUCLEOTIDE SEQUENCE [LARGE SCALE GENOMIC DNA]</scope>
    <source>
        <strain evidence="3">Af_0058</strain>
        <strain evidence="5">af_0058</strain>
    </source>
</reference>
<evidence type="ECO:0000313" key="4">
    <source>
        <dbReference type="Proteomes" id="UP000284644"/>
    </source>
</evidence>
<keyword evidence="1" id="KW-0472">Membrane</keyword>
<evidence type="ECO:0000256" key="1">
    <source>
        <dbReference type="SAM" id="Phobius"/>
    </source>
</evidence>
<dbReference type="SUPFAM" id="SSF52540">
    <property type="entry name" value="P-loop containing nucleoside triphosphate hydrolases"/>
    <property type="match status" value="1"/>
</dbReference>
<reference evidence="2 4" key="1">
    <citation type="submission" date="2018-08" db="EMBL/GenBank/DDBJ databases">
        <title>A genome reference for cultivated species of the human gut microbiota.</title>
        <authorList>
            <person name="Zou Y."/>
            <person name="Xue W."/>
            <person name="Luo G."/>
        </authorList>
    </citation>
    <scope>NUCLEOTIDE SEQUENCE [LARGE SCALE GENOMIC DNA]</scope>
    <source>
        <strain evidence="2 4">AM29-25AC</strain>
    </source>
</reference>
<dbReference type="InterPro" id="IPR027417">
    <property type="entry name" value="P-loop_NTPase"/>
</dbReference>
<dbReference type="Gene3D" id="3.40.50.300">
    <property type="entry name" value="P-loop containing nucleotide triphosphate hydrolases"/>
    <property type="match status" value="1"/>
</dbReference>
<comment type="caution">
    <text evidence="2">The sequence shown here is derived from an EMBL/GenBank/DDBJ whole genome shotgun (WGS) entry which is preliminary data.</text>
</comment>